<dbReference type="InterPro" id="IPR017972">
    <property type="entry name" value="Cyt_P450_CS"/>
</dbReference>
<accession>A0A2J6S2V1</accession>
<dbReference type="GO" id="GO:0005506">
    <property type="term" value="F:iron ion binding"/>
    <property type="evidence" value="ECO:0007669"/>
    <property type="project" value="InterPro"/>
</dbReference>
<keyword evidence="3 7" id="KW-0479">Metal-binding</keyword>
<evidence type="ECO:0000256" key="2">
    <source>
        <dbReference type="ARBA" id="ARBA00010617"/>
    </source>
</evidence>
<keyword evidence="5 7" id="KW-0408">Iron</keyword>
<evidence type="ECO:0000256" key="6">
    <source>
        <dbReference type="ARBA" id="ARBA00023033"/>
    </source>
</evidence>
<dbReference type="InterPro" id="IPR050121">
    <property type="entry name" value="Cytochrome_P450_monoxygenase"/>
</dbReference>
<comment type="cofactor">
    <cofactor evidence="1">
        <name>heme</name>
        <dbReference type="ChEBI" id="CHEBI:30413"/>
    </cofactor>
</comment>
<keyword evidence="6 7" id="KW-0503">Monooxygenase</keyword>
<dbReference type="PRINTS" id="PR00385">
    <property type="entry name" value="P450"/>
</dbReference>
<evidence type="ECO:0000256" key="5">
    <source>
        <dbReference type="ARBA" id="ARBA00023004"/>
    </source>
</evidence>
<dbReference type="SUPFAM" id="SSF48264">
    <property type="entry name" value="Cytochrome P450"/>
    <property type="match status" value="1"/>
</dbReference>
<evidence type="ECO:0000256" key="3">
    <source>
        <dbReference type="ARBA" id="ARBA00022723"/>
    </source>
</evidence>
<dbReference type="InterPro" id="IPR036396">
    <property type="entry name" value="Cyt_P450_sf"/>
</dbReference>
<protein>
    <submittedName>
        <fullName evidence="8">Putative cytochrome P450</fullName>
    </submittedName>
</protein>
<dbReference type="CDD" id="cd11062">
    <property type="entry name" value="CYP58-like"/>
    <property type="match status" value="1"/>
</dbReference>
<evidence type="ECO:0000313" key="8">
    <source>
        <dbReference type="EMBL" id="PMD45104.1"/>
    </source>
</evidence>
<keyword evidence="7" id="KW-0349">Heme</keyword>
<organism evidence="8 9">
    <name type="scientific">Hyaloscypha variabilis (strain UAMH 11265 / GT02V1 / F)</name>
    <name type="common">Meliniomyces variabilis</name>
    <dbReference type="NCBI Taxonomy" id="1149755"/>
    <lineage>
        <taxon>Eukaryota</taxon>
        <taxon>Fungi</taxon>
        <taxon>Dikarya</taxon>
        <taxon>Ascomycota</taxon>
        <taxon>Pezizomycotina</taxon>
        <taxon>Leotiomycetes</taxon>
        <taxon>Helotiales</taxon>
        <taxon>Hyaloscyphaceae</taxon>
        <taxon>Hyaloscypha</taxon>
        <taxon>Hyaloscypha variabilis</taxon>
    </lineage>
</organism>
<evidence type="ECO:0000256" key="1">
    <source>
        <dbReference type="ARBA" id="ARBA00001971"/>
    </source>
</evidence>
<dbReference type="Pfam" id="PF00067">
    <property type="entry name" value="p450"/>
    <property type="match status" value="1"/>
</dbReference>
<dbReference type="GO" id="GO:0020037">
    <property type="term" value="F:heme binding"/>
    <property type="evidence" value="ECO:0007669"/>
    <property type="project" value="InterPro"/>
</dbReference>
<dbReference type="AlphaFoldDB" id="A0A2J6S2V1"/>
<sequence>MKSSKEDNSHSKLANGMNNMIGPIIRINPYELHVDDSDGDFYHVAFSGTALNPFFSKASIVRLQPIITSLVEKLCARIDECKNAGQPINMRLAYMCFMTDVITSYSLNRCWNHLDIPDWSPLWCKTIRETAEMSKWLKQFPWIWKIIEGLPENLVGALNPGLILVLDMQNKTKRQILDIMEKNEPNEDVSGDGPPRTIFHELLNSDLPPEEKCLNNLAQEGQNIIGAGADTTSNVLSCTTFHVLNNPTVLAKLKKELETAMRDKFGQWDLAAAEQLPYLVSKIMLAPSTGLTRCRLAYGVSTHLARIAPNEIMRFQEWEIPAGIPVAMSAVIAHHNENIFPDSHSFIPERWLDQPDGGRSLERYLLSFSKGSRQCIGLNLAKAELFLMLATIFRRYDMELYDTIFERDVELKHDMFLPQPSDESRGMRVLFK</sequence>
<dbReference type="PANTHER" id="PTHR24305">
    <property type="entry name" value="CYTOCHROME P450"/>
    <property type="match status" value="1"/>
</dbReference>
<name>A0A2J6S2V1_HYAVF</name>
<keyword evidence="4 7" id="KW-0560">Oxidoreductase</keyword>
<reference evidence="8 9" key="1">
    <citation type="submission" date="2016-04" db="EMBL/GenBank/DDBJ databases">
        <title>A degradative enzymes factory behind the ericoid mycorrhizal symbiosis.</title>
        <authorList>
            <consortium name="DOE Joint Genome Institute"/>
            <person name="Martino E."/>
            <person name="Morin E."/>
            <person name="Grelet G."/>
            <person name="Kuo A."/>
            <person name="Kohler A."/>
            <person name="Daghino S."/>
            <person name="Barry K."/>
            <person name="Choi C."/>
            <person name="Cichocki N."/>
            <person name="Clum A."/>
            <person name="Copeland A."/>
            <person name="Hainaut M."/>
            <person name="Haridas S."/>
            <person name="Labutti K."/>
            <person name="Lindquist E."/>
            <person name="Lipzen A."/>
            <person name="Khouja H.-R."/>
            <person name="Murat C."/>
            <person name="Ohm R."/>
            <person name="Olson A."/>
            <person name="Spatafora J."/>
            <person name="Veneault-Fourrey C."/>
            <person name="Henrissat B."/>
            <person name="Grigoriev I."/>
            <person name="Martin F."/>
            <person name="Perotto S."/>
        </authorList>
    </citation>
    <scope>NUCLEOTIDE SEQUENCE [LARGE SCALE GENOMIC DNA]</scope>
    <source>
        <strain evidence="8 9">F</strain>
    </source>
</reference>
<evidence type="ECO:0000256" key="4">
    <source>
        <dbReference type="ARBA" id="ARBA00023002"/>
    </source>
</evidence>
<keyword evidence="9" id="KW-1185">Reference proteome</keyword>
<gene>
    <name evidence="8" type="ORF">L207DRAFT_541381</name>
</gene>
<dbReference type="GO" id="GO:0016705">
    <property type="term" value="F:oxidoreductase activity, acting on paired donors, with incorporation or reduction of molecular oxygen"/>
    <property type="evidence" value="ECO:0007669"/>
    <property type="project" value="InterPro"/>
</dbReference>
<dbReference type="EMBL" id="KZ613940">
    <property type="protein sequence ID" value="PMD45104.1"/>
    <property type="molecule type" value="Genomic_DNA"/>
</dbReference>
<dbReference type="GO" id="GO:0004497">
    <property type="term" value="F:monooxygenase activity"/>
    <property type="evidence" value="ECO:0007669"/>
    <property type="project" value="UniProtKB-KW"/>
</dbReference>
<dbReference type="Proteomes" id="UP000235786">
    <property type="component" value="Unassembled WGS sequence"/>
</dbReference>
<evidence type="ECO:0000256" key="7">
    <source>
        <dbReference type="RuleBase" id="RU000461"/>
    </source>
</evidence>
<dbReference type="PROSITE" id="PS00086">
    <property type="entry name" value="CYTOCHROME_P450"/>
    <property type="match status" value="1"/>
</dbReference>
<comment type="similarity">
    <text evidence="2 7">Belongs to the cytochrome P450 family.</text>
</comment>
<proteinExistence type="inferred from homology"/>
<dbReference type="STRING" id="1149755.A0A2J6S2V1"/>
<evidence type="ECO:0000313" key="9">
    <source>
        <dbReference type="Proteomes" id="UP000235786"/>
    </source>
</evidence>
<dbReference type="PANTHER" id="PTHR24305:SF157">
    <property type="entry name" value="N-ACETYLTRYPTOPHAN 6-HYDROXYLASE IVOC-RELATED"/>
    <property type="match status" value="1"/>
</dbReference>
<dbReference type="Gene3D" id="1.10.630.10">
    <property type="entry name" value="Cytochrome P450"/>
    <property type="match status" value="1"/>
</dbReference>
<dbReference type="OrthoDB" id="3945418at2759"/>
<dbReference type="InterPro" id="IPR001128">
    <property type="entry name" value="Cyt_P450"/>
</dbReference>